<gene>
    <name evidence="8" type="ORF">TCAL_04211</name>
</gene>
<accession>A0A553N8H3</accession>
<dbReference type="SMART" id="SM00248">
    <property type="entry name" value="ANK"/>
    <property type="match status" value="9"/>
</dbReference>
<feature type="repeat" description="ANK" evidence="7">
    <location>
        <begin position="193"/>
        <end position="225"/>
    </location>
</feature>
<evidence type="ECO:0000256" key="3">
    <source>
        <dbReference type="ARBA" id="ARBA00022786"/>
    </source>
</evidence>
<feature type="repeat" description="ANK" evidence="7">
    <location>
        <begin position="160"/>
        <end position="192"/>
    </location>
</feature>
<dbReference type="OrthoDB" id="4429489at2759"/>
<dbReference type="AlphaFoldDB" id="A0A553N8H3"/>
<evidence type="ECO:0000256" key="1">
    <source>
        <dbReference type="ARBA" id="ARBA00004906"/>
    </source>
</evidence>
<feature type="repeat" description="ANK" evidence="7">
    <location>
        <begin position="127"/>
        <end position="159"/>
    </location>
</feature>
<keyword evidence="4 7" id="KW-0040">ANK repeat</keyword>
<keyword evidence="9" id="KW-1185">Reference proteome</keyword>
<dbReference type="EMBL" id="VCGU01000459">
    <property type="protein sequence ID" value="TRY61728.1"/>
    <property type="molecule type" value="Genomic_DNA"/>
</dbReference>
<dbReference type="OMA" id="ISTKTTC"/>
<evidence type="ECO:0000256" key="6">
    <source>
        <dbReference type="ARBA" id="ARBA00072197"/>
    </source>
</evidence>
<evidence type="ECO:0000313" key="9">
    <source>
        <dbReference type="Proteomes" id="UP000318571"/>
    </source>
</evidence>
<keyword evidence="2" id="KW-0677">Repeat</keyword>
<dbReference type="Pfam" id="PF00023">
    <property type="entry name" value="Ank"/>
    <property type="match status" value="2"/>
</dbReference>
<dbReference type="PRINTS" id="PR01415">
    <property type="entry name" value="ANKYRIN"/>
</dbReference>
<comment type="pathway">
    <text evidence="1">Protein modification; protein ubiquitination.</text>
</comment>
<dbReference type="STRING" id="6832.A0A553N8H3"/>
<dbReference type="PROSITE" id="PS50088">
    <property type="entry name" value="ANK_REPEAT"/>
    <property type="match status" value="4"/>
</dbReference>
<evidence type="ECO:0000256" key="7">
    <source>
        <dbReference type="PROSITE-ProRule" id="PRU00023"/>
    </source>
</evidence>
<dbReference type="Gene3D" id="1.25.40.20">
    <property type="entry name" value="Ankyrin repeat-containing domain"/>
    <property type="match status" value="3"/>
</dbReference>
<feature type="repeat" description="ANK" evidence="7">
    <location>
        <begin position="226"/>
        <end position="258"/>
    </location>
</feature>
<evidence type="ECO:0000313" key="8">
    <source>
        <dbReference type="EMBL" id="TRY61728.1"/>
    </source>
</evidence>
<proteinExistence type="inferred from homology"/>
<reference evidence="8 9" key="1">
    <citation type="journal article" date="2018" name="Nat. Ecol. Evol.">
        <title>Genomic signatures of mitonuclear coevolution across populations of Tigriopus californicus.</title>
        <authorList>
            <person name="Barreto F.S."/>
            <person name="Watson E.T."/>
            <person name="Lima T.G."/>
            <person name="Willett C.S."/>
            <person name="Edmands S."/>
            <person name="Li W."/>
            <person name="Burton R.S."/>
        </authorList>
    </citation>
    <scope>NUCLEOTIDE SEQUENCE [LARGE SCALE GENOMIC DNA]</scope>
    <source>
        <strain evidence="8 9">San Diego</strain>
    </source>
</reference>
<evidence type="ECO:0000256" key="4">
    <source>
        <dbReference type="ARBA" id="ARBA00023043"/>
    </source>
</evidence>
<dbReference type="InterPro" id="IPR002110">
    <property type="entry name" value="Ankyrin_rpt"/>
</dbReference>
<dbReference type="PANTHER" id="PTHR24173:SF78">
    <property type="entry name" value="PROTEIN FEM-1 HOMOLOG B"/>
    <property type="match status" value="1"/>
</dbReference>
<dbReference type="PROSITE" id="PS50297">
    <property type="entry name" value="ANK_REP_REGION"/>
    <property type="match status" value="4"/>
</dbReference>
<protein>
    <recommendedName>
        <fullName evidence="6">Protein fem-1 homolog B</fullName>
    </recommendedName>
</protein>
<dbReference type="Pfam" id="PF12796">
    <property type="entry name" value="Ank_2"/>
    <property type="match status" value="1"/>
</dbReference>
<sequence length="666" mass="73487">MDPAPPPPEEGEGEEHLDPVLWLDIPEHPEGGISPVTVSPSLPLEQQIHAAARHGQTAKVHALLGERAAPDQAELLRARVKSQGEETTPLIAAARYGHQKTVQLLLSRFRPDLETTGTVKFGHYAIEGASALWAAAGAGHMAVVQALIQAGADINHMTKIRSTPLRAACFEGRLDIVQLLMQHGADLHLANEFNNTCLMIASFKGHLDVVRFLLDKGADPNVAAKCGETALHFAAEVGHVAVVQALLMAGAHILKNGHDMTPLISAAERCQAEIVEYMISRPEVSKLERIDALELLGASFANDRENYDIRRSFQYLLQAMQERWSDLDNVICKRVCPSIPAYDDRVECEAPEDLIAIEADDHALHMESLAIRERILGSDNPEVPHPVIFRGAVFADSAQFDKCLQLWFHALRLRRQNCANVARDLLRFAQVFSQIVHVGLTVEFDQLLEVISACQGEMKRNLLESEPSEDAWEELESNMNTFLYFLVIYGKTRKATSETDHFRLMKLVYAAVELKPLNRRGQTLLHLAVHSETPVDEFHTNALIQFPCSSTTKLLIEAGADVGAMDAQRNTPLHCIVTYQRVVNDFITLHTIITVLVGSGAHTDVVNLEGKTPLQAATTGVAEIILKGQARLTLKCLAAQSVKKHRLTYQGQVPEALETFIELHGP</sequence>
<dbReference type="Proteomes" id="UP000318571">
    <property type="component" value="Chromosome 8"/>
</dbReference>
<name>A0A553N8H3_TIGCA</name>
<dbReference type="SUPFAM" id="SSF48403">
    <property type="entry name" value="Ankyrin repeat"/>
    <property type="match status" value="2"/>
</dbReference>
<dbReference type="PANTHER" id="PTHR24173">
    <property type="entry name" value="ANKYRIN REPEAT CONTAINING"/>
    <property type="match status" value="1"/>
</dbReference>
<comment type="similarity">
    <text evidence="5">Belongs to the fem-1 family.</text>
</comment>
<evidence type="ECO:0000256" key="2">
    <source>
        <dbReference type="ARBA" id="ARBA00022737"/>
    </source>
</evidence>
<comment type="caution">
    <text evidence="8">The sequence shown here is derived from an EMBL/GenBank/DDBJ whole genome shotgun (WGS) entry which is preliminary data.</text>
</comment>
<dbReference type="InterPro" id="IPR036770">
    <property type="entry name" value="Ankyrin_rpt-contain_sf"/>
</dbReference>
<organism evidence="8 9">
    <name type="scientific">Tigriopus californicus</name>
    <name type="common">Marine copepod</name>
    <dbReference type="NCBI Taxonomy" id="6832"/>
    <lineage>
        <taxon>Eukaryota</taxon>
        <taxon>Metazoa</taxon>
        <taxon>Ecdysozoa</taxon>
        <taxon>Arthropoda</taxon>
        <taxon>Crustacea</taxon>
        <taxon>Multicrustacea</taxon>
        <taxon>Hexanauplia</taxon>
        <taxon>Copepoda</taxon>
        <taxon>Harpacticoida</taxon>
        <taxon>Harpacticidae</taxon>
        <taxon>Tigriopus</taxon>
    </lineage>
</organism>
<evidence type="ECO:0000256" key="5">
    <source>
        <dbReference type="ARBA" id="ARBA00038500"/>
    </source>
</evidence>
<keyword evidence="3" id="KW-0833">Ubl conjugation pathway</keyword>